<dbReference type="RefSeq" id="WP_121934872.1">
    <property type="nucleotide sequence ID" value="NZ_RDOJ01000011.1"/>
</dbReference>
<gene>
    <name evidence="1" type="ORF">EAH69_09035</name>
</gene>
<evidence type="ECO:0000313" key="1">
    <source>
        <dbReference type="EMBL" id="RLZ09145.1"/>
    </source>
</evidence>
<organism evidence="1 2">
    <name type="scientific">Faecalibacter macacae</name>
    <dbReference type="NCBI Taxonomy" id="1859289"/>
    <lineage>
        <taxon>Bacteria</taxon>
        <taxon>Pseudomonadati</taxon>
        <taxon>Bacteroidota</taxon>
        <taxon>Flavobacteriia</taxon>
        <taxon>Flavobacteriales</taxon>
        <taxon>Weeksellaceae</taxon>
        <taxon>Faecalibacter</taxon>
    </lineage>
</organism>
<reference evidence="1 2" key="1">
    <citation type="submission" date="2018-10" db="EMBL/GenBank/DDBJ databases">
        <authorList>
            <person name="Chen X."/>
        </authorList>
    </citation>
    <scope>NUCLEOTIDE SEQUENCE [LARGE SCALE GENOMIC DNA]</scope>
    <source>
        <strain evidence="1 2">YIM 102668</strain>
    </source>
</reference>
<evidence type="ECO:0000313" key="2">
    <source>
        <dbReference type="Proteomes" id="UP000275348"/>
    </source>
</evidence>
<protein>
    <submittedName>
        <fullName evidence="1">Uncharacterized protein</fullName>
    </submittedName>
</protein>
<accession>A0A3L9M7Z3</accession>
<keyword evidence="2" id="KW-1185">Reference proteome</keyword>
<dbReference type="EMBL" id="RDOJ01000011">
    <property type="protein sequence ID" value="RLZ09145.1"/>
    <property type="molecule type" value="Genomic_DNA"/>
</dbReference>
<sequence length="253" mass="29590">MNKLTLDMARIDKDGLIRGKIGDFVYRNYRGKQIVQRVSDEKKTSEKVKKNNTEFGYASSKESVIRNFFIEQIGLVNDGNLHNRHRKVLYELLIHNYTKDANHRKLIDGNPKQFIGLNFNINSKWEDHMPYYLPINEDTNKLTISIPEMYAKSFQQKVKDITFDHLKLSLVLCSIDPDLEENPNAIIYNQREFTLLQNQKLDLTVWEIPNLPPNRFLLLIGKIEYFEMNPVFGLKSLKSKELCPACVLYGTKF</sequence>
<comment type="caution">
    <text evidence="1">The sequence shown here is derived from an EMBL/GenBank/DDBJ whole genome shotgun (WGS) entry which is preliminary data.</text>
</comment>
<dbReference type="OrthoDB" id="645138at2"/>
<dbReference type="Proteomes" id="UP000275348">
    <property type="component" value="Unassembled WGS sequence"/>
</dbReference>
<dbReference type="AlphaFoldDB" id="A0A3L9M7Z3"/>
<proteinExistence type="predicted"/>
<name>A0A3L9M7Z3_9FLAO</name>